<dbReference type="GO" id="GO:0032185">
    <property type="term" value="P:septin cytoskeleton organization"/>
    <property type="evidence" value="ECO:0007669"/>
    <property type="project" value="TreeGrafter"/>
</dbReference>
<keyword evidence="2" id="KW-0812">Transmembrane</keyword>
<dbReference type="AlphaFoldDB" id="A0A8H5ZJX1"/>
<dbReference type="PANTHER" id="PTHR36414">
    <property type="entry name" value="PROTEIN SUR7"/>
    <property type="match status" value="1"/>
</dbReference>
<comment type="caution">
    <text evidence="3">The sequence shown here is derived from an EMBL/GenBank/DDBJ whole genome shotgun (WGS) entry which is preliminary data.</text>
</comment>
<dbReference type="GO" id="GO:0031505">
    <property type="term" value="P:fungal-type cell wall organization"/>
    <property type="evidence" value="ECO:0007669"/>
    <property type="project" value="TreeGrafter"/>
</dbReference>
<dbReference type="PANTHER" id="PTHR36414:SF1">
    <property type="entry name" value="PROTEIN SUR7"/>
    <property type="match status" value="1"/>
</dbReference>
<sequence>MAGPARPLLAIASLVLVAAGLLFQFLTILTGGVNKSPLDRFYFLEASTNGIPNARNPSRWTFFAICGENPSNGRNANCGSPVPALPFDPPRNFGTEQNIPDAFLGTKQYFYLSRFMFAFYLIALFFAAVALLSGLLALFSRLGGYLSSLMTSIALFFQALAAALMTAWVVKGRDGFRSAGFQARIGRYLMGFTWAAVACFFLATIMFCLGGRLGGDSSSRMRRNRSTKSTRSRGSFLDTDSQRRVKSDYSV</sequence>
<feature type="compositionally biased region" description="Basic and acidic residues" evidence="1">
    <location>
        <begin position="240"/>
        <end position="251"/>
    </location>
</feature>
<feature type="region of interest" description="Disordered" evidence="1">
    <location>
        <begin position="216"/>
        <end position="251"/>
    </location>
</feature>
<dbReference type="GO" id="GO:0005938">
    <property type="term" value="C:cell cortex"/>
    <property type="evidence" value="ECO:0007669"/>
    <property type="project" value="TreeGrafter"/>
</dbReference>
<dbReference type="Proteomes" id="UP000624244">
    <property type="component" value="Unassembled WGS sequence"/>
</dbReference>
<organism evidence="3 4">
    <name type="scientific">Cochliobolus sativus</name>
    <name type="common">Common root rot and spot blotch fungus</name>
    <name type="synonym">Bipolaris sorokiniana</name>
    <dbReference type="NCBI Taxonomy" id="45130"/>
    <lineage>
        <taxon>Eukaryota</taxon>
        <taxon>Fungi</taxon>
        <taxon>Dikarya</taxon>
        <taxon>Ascomycota</taxon>
        <taxon>Pezizomycotina</taxon>
        <taxon>Dothideomycetes</taxon>
        <taxon>Pleosporomycetidae</taxon>
        <taxon>Pleosporales</taxon>
        <taxon>Pleosporineae</taxon>
        <taxon>Pleosporaceae</taxon>
        <taxon>Bipolaris</taxon>
    </lineage>
</organism>
<accession>A0A8H5ZJX1</accession>
<evidence type="ECO:0000313" key="3">
    <source>
        <dbReference type="EMBL" id="KAF5850672.1"/>
    </source>
</evidence>
<proteinExistence type="predicted"/>
<dbReference type="GO" id="GO:0030866">
    <property type="term" value="P:cortical actin cytoskeleton organization"/>
    <property type="evidence" value="ECO:0007669"/>
    <property type="project" value="TreeGrafter"/>
</dbReference>
<gene>
    <name evidence="3" type="ORF">GGP41_010345</name>
</gene>
<evidence type="ECO:0008006" key="5">
    <source>
        <dbReference type="Google" id="ProtNLM"/>
    </source>
</evidence>
<dbReference type="EMBL" id="WNKQ01000006">
    <property type="protein sequence ID" value="KAF5850672.1"/>
    <property type="molecule type" value="Genomic_DNA"/>
</dbReference>
<feature type="transmembrane region" description="Helical" evidence="2">
    <location>
        <begin position="188"/>
        <end position="215"/>
    </location>
</feature>
<dbReference type="InterPro" id="IPR009571">
    <property type="entry name" value="SUR7/Rim9-like_fungi"/>
</dbReference>
<feature type="transmembrane region" description="Helical" evidence="2">
    <location>
        <begin position="146"/>
        <end position="168"/>
    </location>
</feature>
<dbReference type="OMA" id="PLNKFYW"/>
<feature type="compositionally biased region" description="Basic residues" evidence="1">
    <location>
        <begin position="220"/>
        <end position="231"/>
    </location>
</feature>
<keyword evidence="2" id="KW-0472">Membrane</keyword>
<keyword evidence="2" id="KW-1133">Transmembrane helix</keyword>
<name>A0A8H5ZJX1_COCSA</name>
<feature type="transmembrane region" description="Helical" evidence="2">
    <location>
        <begin position="117"/>
        <end position="139"/>
    </location>
</feature>
<reference evidence="3" key="1">
    <citation type="submission" date="2019-11" db="EMBL/GenBank/DDBJ databases">
        <title>Bipolaris sorokiniana Genome sequencing.</title>
        <authorList>
            <person name="Wang H."/>
        </authorList>
    </citation>
    <scope>NUCLEOTIDE SEQUENCE</scope>
</reference>
<dbReference type="GO" id="GO:0005886">
    <property type="term" value="C:plasma membrane"/>
    <property type="evidence" value="ECO:0007669"/>
    <property type="project" value="InterPro"/>
</dbReference>
<evidence type="ECO:0000256" key="2">
    <source>
        <dbReference type="SAM" id="Phobius"/>
    </source>
</evidence>
<dbReference type="GO" id="GO:0006897">
    <property type="term" value="P:endocytosis"/>
    <property type="evidence" value="ECO:0007669"/>
    <property type="project" value="TreeGrafter"/>
</dbReference>
<dbReference type="GO" id="GO:0045121">
    <property type="term" value="C:membrane raft"/>
    <property type="evidence" value="ECO:0007669"/>
    <property type="project" value="TreeGrafter"/>
</dbReference>
<dbReference type="Pfam" id="PF06687">
    <property type="entry name" value="SUR7"/>
    <property type="match status" value="1"/>
</dbReference>
<protein>
    <recommendedName>
        <fullName evidence="5">SUR7-domain-containing protein</fullName>
    </recommendedName>
</protein>
<evidence type="ECO:0000256" key="1">
    <source>
        <dbReference type="SAM" id="MobiDB-lite"/>
    </source>
</evidence>
<evidence type="ECO:0000313" key="4">
    <source>
        <dbReference type="Proteomes" id="UP000624244"/>
    </source>
</evidence>